<dbReference type="Pfam" id="PF18701">
    <property type="entry name" value="DUF5641"/>
    <property type="match status" value="1"/>
</dbReference>
<reference evidence="4" key="1">
    <citation type="submission" date="2025-08" db="UniProtKB">
        <authorList>
            <consortium name="RefSeq"/>
        </authorList>
    </citation>
    <scope>IDENTIFICATION</scope>
    <source>
        <strain evidence="4">MV-25-SWS-2005</strain>
        <tissue evidence="4">Whole body</tissue>
    </source>
</reference>
<gene>
    <name evidence="4" type="primary">LOC117184855</name>
</gene>
<protein>
    <recommendedName>
        <fullName evidence="2">DUF5641 domain-containing protein</fullName>
    </recommendedName>
</protein>
<proteinExistence type="predicted"/>
<dbReference type="AlphaFoldDB" id="A0A6I8WB86"/>
<evidence type="ECO:0000259" key="2">
    <source>
        <dbReference type="Pfam" id="PF18701"/>
    </source>
</evidence>
<evidence type="ECO:0000313" key="4">
    <source>
        <dbReference type="RefSeq" id="XP_033239804.1"/>
    </source>
</evidence>
<evidence type="ECO:0000313" key="3">
    <source>
        <dbReference type="Proteomes" id="UP000001819"/>
    </source>
</evidence>
<dbReference type="PANTHER" id="PTHR47331:SF6">
    <property type="entry name" value="DOUBLECORTIN DOMAIN-CONTAINING PROTEIN"/>
    <property type="match status" value="1"/>
</dbReference>
<name>A0A6I8WB86_DROPS</name>
<dbReference type="Proteomes" id="UP000001819">
    <property type="component" value="Chromosome X"/>
</dbReference>
<accession>A0A6I8WB86</accession>
<sequence length="145" mass="16191">MNSRPLGAISQDPSDGEALTPGHLLTGGSLIAPPALRTPDQESISCLRRWRLVSSVRQAFWQRWSREYVLGLQIRGKWHQQQPNLEEGDLVIVAEDNLPPQEWLVGRVIATHAGEDGMVRVVEIRTSTGAVFRRPIHKLAPLPMC</sequence>
<dbReference type="RefSeq" id="XP_033239804.1">
    <property type="nucleotide sequence ID" value="XM_033383913.1"/>
</dbReference>
<feature type="region of interest" description="Disordered" evidence="1">
    <location>
        <begin position="1"/>
        <end position="24"/>
    </location>
</feature>
<feature type="domain" description="DUF5641" evidence="2">
    <location>
        <begin position="48"/>
        <end position="142"/>
    </location>
</feature>
<evidence type="ECO:0000256" key="1">
    <source>
        <dbReference type="SAM" id="MobiDB-lite"/>
    </source>
</evidence>
<dbReference type="InterPro" id="IPR040676">
    <property type="entry name" value="DUF5641"/>
</dbReference>
<dbReference type="KEGG" id="dpo:117184855"/>
<organism evidence="3 4">
    <name type="scientific">Drosophila pseudoobscura pseudoobscura</name>
    <name type="common">Fruit fly</name>
    <dbReference type="NCBI Taxonomy" id="46245"/>
    <lineage>
        <taxon>Eukaryota</taxon>
        <taxon>Metazoa</taxon>
        <taxon>Ecdysozoa</taxon>
        <taxon>Arthropoda</taxon>
        <taxon>Hexapoda</taxon>
        <taxon>Insecta</taxon>
        <taxon>Pterygota</taxon>
        <taxon>Neoptera</taxon>
        <taxon>Endopterygota</taxon>
        <taxon>Diptera</taxon>
        <taxon>Brachycera</taxon>
        <taxon>Muscomorpha</taxon>
        <taxon>Ephydroidea</taxon>
        <taxon>Drosophilidae</taxon>
        <taxon>Drosophila</taxon>
        <taxon>Sophophora</taxon>
    </lineage>
</organism>
<dbReference type="InParanoid" id="A0A6I8WB86"/>
<keyword evidence="3" id="KW-1185">Reference proteome</keyword>
<dbReference type="PANTHER" id="PTHR47331">
    <property type="entry name" value="PHD-TYPE DOMAIN-CONTAINING PROTEIN"/>
    <property type="match status" value="1"/>
</dbReference>